<dbReference type="eggNOG" id="arCOG00854">
    <property type="taxonomic scope" value="Archaea"/>
</dbReference>
<dbReference type="KEGG" id="mez:Mtc_0232"/>
<keyword evidence="6" id="KW-1185">Reference proteome</keyword>
<evidence type="ECO:0000256" key="3">
    <source>
        <dbReference type="ARBA" id="ARBA00022679"/>
    </source>
</evidence>
<dbReference type="InterPro" id="IPR016764">
    <property type="entry name" value="MeTrfase_MtxX_xsu"/>
</dbReference>
<dbReference type="OrthoDB" id="53227at2157"/>
<dbReference type="Proteomes" id="UP000005233">
    <property type="component" value="Chromosome"/>
</dbReference>
<gene>
    <name evidence="5" type="primary">mtxX</name>
    <name evidence="5" type="ordered locus">Mtc_0232</name>
</gene>
<dbReference type="GO" id="GO:0008168">
    <property type="term" value="F:methyltransferase activity"/>
    <property type="evidence" value="ECO:0007669"/>
    <property type="project" value="UniProtKB-KW"/>
</dbReference>
<evidence type="ECO:0000313" key="6">
    <source>
        <dbReference type="Proteomes" id="UP000005233"/>
    </source>
</evidence>
<dbReference type="HOGENOM" id="CLU_086562_0_0_2"/>
<dbReference type="NCBIfam" id="TIGR03270">
    <property type="entry name" value="methan_mark_4"/>
    <property type="match status" value="1"/>
</dbReference>
<sequence length="272" mass="28959">MVWEAIKARAVANCARIAVGVGPSYADKTIEGAERAAENGYARVTLVGSRPMDTALDTVVSETPESAIIELLKDGKVDGVVRGSLGANSTLRSLRRIMGLDKILRVSLLRAPSGRFFFFAPVGVDEGWTVEDKVELGEKGVQLIRRFGVEPKVGVLSGGRMEDRGRSPRVDKTMDDAEAVAEKLREKGIQAWHASILFEDAIGEYEYILAPDGVCGNLMFRALCLVGGGEGYGAPLVGTDIAYVDTSRAGSGYENAICMASALVKGTKASSL</sequence>
<dbReference type="GeneID" id="11970993"/>
<comment type="similarity">
    <text evidence="1">Belongs to the MtxX family.</text>
</comment>
<dbReference type="SUPFAM" id="SSF53659">
    <property type="entry name" value="Isocitrate/Isopropylmalate dehydrogenase-like"/>
    <property type="match status" value="1"/>
</dbReference>
<dbReference type="GO" id="GO:0032259">
    <property type="term" value="P:methylation"/>
    <property type="evidence" value="ECO:0007669"/>
    <property type="project" value="UniProtKB-KW"/>
</dbReference>
<dbReference type="GO" id="GO:0016746">
    <property type="term" value="F:acyltransferase activity"/>
    <property type="evidence" value="ECO:0007669"/>
    <property type="project" value="InterPro"/>
</dbReference>
<evidence type="ECO:0000256" key="1">
    <source>
        <dbReference type="ARBA" id="ARBA00009125"/>
    </source>
</evidence>
<organism evidence="5 6">
    <name type="scientific">Methanocella conradii (strain DSM 24694 / JCM 17849 / CGMCC 1.5162 / HZ254)</name>
    <dbReference type="NCBI Taxonomy" id="1041930"/>
    <lineage>
        <taxon>Archaea</taxon>
        <taxon>Methanobacteriati</taxon>
        <taxon>Methanobacteriota</taxon>
        <taxon>Stenosarchaea group</taxon>
        <taxon>Methanomicrobia</taxon>
        <taxon>Methanocellales</taxon>
        <taxon>Methanocellaceae</taxon>
        <taxon>Methanocella</taxon>
    </lineage>
</organism>
<name>H8I8F0_METCZ</name>
<evidence type="ECO:0000259" key="4">
    <source>
        <dbReference type="Pfam" id="PF01515"/>
    </source>
</evidence>
<evidence type="ECO:0000256" key="2">
    <source>
        <dbReference type="ARBA" id="ARBA00022603"/>
    </source>
</evidence>
<dbReference type="EMBL" id="CP003243">
    <property type="protein sequence ID" value="AFC99003.1"/>
    <property type="molecule type" value="Genomic_DNA"/>
</dbReference>
<keyword evidence="3" id="KW-0808">Transferase</keyword>
<dbReference type="RefSeq" id="WP_014404842.1">
    <property type="nucleotide sequence ID" value="NC_017034.1"/>
</dbReference>
<dbReference type="AlphaFoldDB" id="H8I8F0"/>
<dbReference type="InterPro" id="IPR002505">
    <property type="entry name" value="PTA_PTB"/>
</dbReference>
<accession>H8I8F0</accession>
<proteinExistence type="inferred from homology"/>
<dbReference type="STRING" id="1041930.Mtc_0232"/>
<feature type="domain" description="Phosphate acetyl/butaryl transferase" evidence="4">
    <location>
        <begin position="69"/>
        <end position="180"/>
    </location>
</feature>
<keyword evidence="2 5" id="KW-0489">Methyltransferase</keyword>
<reference evidence="5 6" key="1">
    <citation type="journal article" date="2012" name="J. Bacteriol.">
        <title>Complete genome sequence of a thermophilic methanogen, Methanocella conradii HZ254, isolated from Chinese rice field soil.</title>
        <authorList>
            <person name="Lu Z."/>
            <person name="Lu Y."/>
        </authorList>
    </citation>
    <scope>NUCLEOTIDE SEQUENCE [LARGE SCALE GENOMIC DNA]</scope>
    <source>
        <strain evidence="6">DSM 24694 / JCM 17849 / CGMCC 1.5162 / HZ254</strain>
    </source>
</reference>
<protein>
    <submittedName>
        <fullName evidence="5">Methyltransferase mtx subunit X (Methanogen marker protein 4)</fullName>
    </submittedName>
</protein>
<evidence type="ECO:0000313" key="5">
    <source>
        <dbReference type="EMBL" id="AFC99003.1"/>
    </source>
</evidence>
<dbReference type="Pfam" id="PF01515">
    <property type="entry name" value="PTA_PTB"/>
    <property type="match status" value="1"/>
</dbReference>
<dbReference type="Gene3D" id="3.40.718.10">
    <property type="entry name" value="Isopropylmalate Dehydrogenase"/>
    <property type="match status" value="1"/>
</dbReference>